<dbReference type="SMART" id="SM00421">
    <property type="entry name" value="HTH_LUXR"/>
    <property type="match status" value="1"/>
</dbReference>
<dbReference type="CDD" id="cd06170">
    <property type="entry name" value="LuxR_C_like"/>
    <property type="match status" value="1"/>
</dbReference>
<dbReference type="PATRIC" id="fig|447.4.peg.817"/>
<protein>
    <recommendedName>
        <fullName evidence="1">HTH luxR-type domain-containing protein</fullName>
    </recommendedName>
</protein>
<dbReference type="InterPro" id="IPR036388">
    <property type="entry name" value="WH-like_DNA-bd_sf"/>
</dbReference>
<organism evidence="2 3">
    <name type="scientific">Legionella bozemanae</name>
    <name type="common">Fluoribacter bozemanae</name>
    <dbReference type="NCBI Taxonomy" id="447"/>
    <lineage>
        <taxon>Bacteria</taxon>
        <taxon>Pseudomonadati</taxon>
        <taxon>Pseudomonadota</taxon>
        <taxon>Gammaproteobacteria</taxon>
        <taxon>Legionellales</taxon>
        <taxon>Legionellaceae</taxon>
        <taxon>Legionella</taxon>
    </lineage>
</organism>
<dbReference type="SUPFAM" id="SSF46894">
    <property type="entry name" value="C-terminal effector domain of the bipartite response regulators"/>
    <property type="match status" value="1"/>
</dbReference>
<reference evidence="2 3" key="1">
    <citation type="submission" date="2015-11" db="EMBL/GenBank/DDBJ databases">
        <title>Genomic analysis of 38 Legionella species identifies large and diverse effector repertoires.</title>
        <authorList>
            <person name="Burstein D."/>
            <person name="Amaro F."/>
            <person name="Zusman T."/>
            <person name="Lifshitz Z."/>
            <person name="Cohen O."/>
            <person name="Gilbert J.A."/>
            <person name="Pupko T."/>
            <person name="Shuman H.A."/>
            <person name="Segal G."/>
        </authorList>
    </citation>
    <scope>NUCLEOTIDE SEQUENCE [LARGE SCALE GENOMIC DNA]</scope>
    <source>
        <strain evidence="2 3">WIGA</strain>
    </source>
</reference>
<dbReference type="Gene3D" id="1.10.10.10">
    <property type="entry name" value="Winged helix-like DNA-binding domain superfamily/Winged helix DNA-binding domain"/>
    <property type="match status" value="1"/>
</dbReference>
<gene>
    <name evidence="2" type="ORF">Lboz_0756</name>
</gene>
<dbReference type="OrthoDB" id="5650388at2"/>
<evidence type="ECO:0000313" key="2">
    <source>
        <dbReference type="EMBL" id="KTC75928.1"/>
    </source>
</evidence>
<dbReference type="AlphaFoldDB" id="A0A0W0RY09"/>
<dbReference type="PROSITE" id="PS50043">
    <property type="entry name" value="HTH_LUXR_2"/>
    <property type="match status" value="1"/>
</dbReference>
<dbReference type="EMBL" id="LNXU01000007">
    <property type="protein sequence ID" value="KTC75928.1"/>
    <property type="molecule type" value="Genomic_DNA"/>
</dbReference>
<dbReference type="PRINTS" id="PR00038">
    <property type="entry name" value="HTHLUXR"/>
</dbReference>
<accession>A0A0W0RY09</accession>
<dbReference type="RefSeq" id="WP_058458445.1">
    <property type="nucleotide sequence ID" value="NZ_CAAAIY010000011.1"/>
</dbReference>
<dbReference type="Proteomes" id="UP000054695">
    <property type="component" value="Unassembled WGS sequence"/>
</dbReference>
<dbReference type="GO" id="GO:0006355">
    <property type="term" value="P:regulation of DNA-templated transcription"/>
    <property type="evidence" value="ECO:0007669"/>
    <property type="project" value="InterPro"/>
</dbReference>
<feature type="domain" description="HTH luxR-type" evidence="1">
    <location>
        <begin position="201"/>
        <end position="267"/>
    </location>
</feature>
<name>A0A0W0RY09_LEGBO</name>
<proteinExistence type="predicted"/>
<dbReference type="InterPro" id="IPR000792">
    <property type="entry name" value="Tscrpt_reg_LuxR_C"/>
</dbReference>
<sequence>MKNTQTIKEMIALSTGIQSYCIPLKEIGFHTFTVLINFDNNSQINLSNRPQWINDYYELKLYESSIFDTNPTLFNSGVSIWPQDSHLPVFQHGLLHFDSGQGITICHRAIDYTAFYFFSGSKKNAGLLNVIINNLTFFEDFINYFTREADHIISSAFSLKFSRIQKENNNILSDSFILNNLNKYNKCQLRIQEIRKKITDKPTPFNSELSLRQKQVLFWYAKGKTAKQTAKILGLSPRTVERHFEEIRKKKGNKNKQEILNEFLRLSYEGRLEF</sequence>
<evidence type="ECO:0000259" key="1">
    <source>
        <dbReference type="PROSITE" id="PS50043"/>
    </source>
</evidence>
<dbReference type="GO" id="GO:0003677">
    <property type="term" value="F:DNA binding"/>
    <property type="evidence" value="ECO:0007669"/>
    <property type="project" value="InterPro"/>
</dbReference>
<comment type="caution">
    <text evidence="2">The sequence shown here is derived from an EMBL/GenBank/DDBJ whole genome shotgun (WGS) entry which is preliminary data.</text>
</comment>
<keyword evidence="3" id="KW-1185">Reference proteome</keyword>
<dbReference type="Pfam" id="PF00196">
    <property type="entry name" value="GerE"/>
    <property type="match status" value="1"/>
</dbReference>
<dbReference type="InterPro" id="IPR016032">
    <property type="entry name" value="Sig_transdc_resp-reg_C-effctor"/>
</dbReference>
<dbReference type="STRING" id="447.Lboz_0756"/>
<evidence type="ECO:0000313" key="3">
    <source>
        <dbReference type="Proteomes" id="UP000054695"/>
    </source>
</evidence>